<comment type="subcellular location">
    <subcellularLocation>
        <location evidence="3">Secreted</location>
        <location evidence="3">Extracellular space</location>
    </subcellularLocation>
</comment>
<dbReference type="InterPro" id="IPR030400">
    <property type="entry name" value="Sedolisin_dom"/>
</dbReference>
<dbReference type="PANTHER" id="PTHR14218">
    <property type="entry name" value="PROTEASE S8 TRIPEPTIDYL PEPTIDASE I CLN2"/>
    <property type="match status" value="1"/>
</dbReference>
<dbReference type="CDD" id="cd11377">
    <property type="entry name" value="Pro-peptidase_S53"/>
    <property type="match status" value="1"/>
</dbReference>
<dbReference type="GO" id="GO:0046872">
    <property type="term" value="F:metal ion binding"/>
    <property type="evidence" value="ECO:0007669"/>
    <property type="project" value="UniProtKB-UniRule"/>
</dbReference>
<evidence type="ECO:0000256" key="1">
    <source>
        <dbReference type="ARBA" id="ARBA00001910"/>
    </source>
</evidence>
<evidence type="ECO:0000256" key="9">
    <source>
        <dbReference type="ARBA" id="ARBA00022837"/>
    </source>
</evidence>
<feature type="binding site" evidence="11">
    <location>
        <position position="561"/>
    </location>
    <ligand>
        <name>Ca(2+)</name>
        <dbReference type="ChEBI" id="CHEBI:29108"/>
    </ligand>
</feature>
<dbReference type="Gene3D" id="3.40.50.200">
    <property type="entry name" value="Peptidase S8/S53 domain"/>
    <property type="match status" value="1"/>
</dbReference>
<feature type="binding site" evidence="11">
    <location>
        <position position="543"/>
    </location>
    <ligand>
        <name>Ca(2+)</name>
        <dbReference type="ChEBI" id="CHEBI:29108"/>
    </ligand>
</feature>
<feature type="signal peptide" evidence="12">
    <location>
        <begin position="1"/>
        <end position="18"/>
    </location>
</feature>
<keyword evidence="10" id="KW-0865">Zymogen</keyword>
<dbReference type="EC" id="3.4.14.10" evidence="4"/>
<evidence type="ECO:0000256" key="3">
    <source>
        <dbReference type="ARBA" id="ARBA00004239"/>
    </source>
</evidence>
<dbReference type="GO" id="GO:0006508">
    <property type="term" value="P:proteolysis"/>
    <property type="evidence" value="ECO:0007669"/>
    <property type="project" value="UniProtKB-KW"/>
</dbReference>
<feature type="active site" description="Charge relay system" evidence="11">
    <location>
        <position position="298"/>
    </location>
</feature>
<evidence type="ECO:0000256" key="2">
    <source>
        <dbReference type="ARBA" id="ARBA00002451"/>
    </source>
</evidence>
<dbReference type="STRING" id="1149755.A0A2J6S7J2"/>
<dbReference type="AlphaFoldDB" id="A0A2J6S7J2"/>
<feature type="binding site" evidence="11">
    <location>
        <position position="563"/>
    </location>
    <ligand>
        <name>Ca(2+)</name>
        <dbReference type="ChEBI" id="CHEBI:29108"/>
    </ligand>
</feature>
<feature type="domain" description="Peptidase S53" evidence="13">
    <location>
        <begin position="218"/>
        <end position="583"/>
    </location>
</feature>
<proteinExistence type="predicted"/>
<accession>A0A2J6S7J2</accession>
<dbReference type="Proteomes" id="UP000235786">
    <property type="component" value="Unassembled WGS sequence"/>
</dbReference>
<dbReference type="GO" id="GO:0008240">
    <property type="term" value="F:tripeptidyl-peptidase activity"/>
    <property type="evidence" value="ECO:0007669"/>
    <property type="project" value="UniProtKB-EC"/>
</dbReference>
<feature type="chain" id="PRO_5014473725" description="tripeptidyl-peptidase II" evidence="12">
    <location>
        <begin position="19"/>
        <end position="584"/>
    </location>
</feature>
<dbReference type="GO" id="GO:0005576">
    <property type="term" value="C:extracellular region"/>
    <property type="evidence" value="ECO:0007669"/>
    <property type="project" value="UniProtKB-SubCell"/>
</dbReference>
<keyword evidence="6 11" id="KW-0479">Metal-binding</keyword>
<name>A0A2J6S7J2_HYAVF</name>
<keyword evidence="12" id="KW-0732">Signal</keyword>
<dbReference type="GO" id="GO:0004252">
    <property type="term" value="F:serine-type endopeptidase activity"/>
    <property type="evidence" value="ECO:0007669"/>
    <property type="project" value="UniProtKB-UniRule"/>
</dbReference>
<dbReference type="SUPFAM" id="SSF52743">
    <property type="entry name" value="Subtilisin-like"/>
    <property type="match status" value="1"/>
</dbReference>
<evidence type="ECO:0000256" key="5">
    <source>
        <dbReference type="ARBA" id="ARBA00022670"/>
    </source>
</evidence>
<dbReference type="InterPro" id="IPR036852">
    <property type="entry name" value="Peptidase_S8/S53_dom_sf"/>
</dbReference>
<dbReference type="InterPro" id="IPR050819">
    <property type="entry name" value="Tripeptidyl-peptidase_I"/>
</dbReference>
<keyword evidence="8 11" id="KW-0720">Serine protease</keyword>
<feature type="binding site" evidence="11">
    <location>
        <position position="542"/>
    </location>
    <ligand>
        <name>Ca(2+)</name>
        <dbReference type="ChEBI" id="CHEBI:29108"/>
    </ligand>
</feature>
<dbReference type="OrthoDB" id="409122at2759"/>
<feature type="active site" description="Charge relay system" evidence="11">
    <location>
        <position position="501"/>
    </location>
</feature>
<organism evidence="14 15">
    <name type="scientific">Hyaloscypha variabilis (strain UAMH 11265 / GT02V1 / F)</name>
    <name type="common">Meliniomyces variabilis</name>
    <dbReference type="NCBI Taxonomy" id="1149755"/>
    <lineage>
        <taxon>Eukaryota</taxon>
        <taxon>Fungi</taxon>
        <taxon>Dikarya</taxon>
        <taxon>Ascomycota</taxon>
        <taxon>Pezizomycotina</taxon>
        <taxon>Leotiomycetes</taxon>
        <taxon>Helotiales</taxon>
        <taxon>Hyaloscyphaceae</taxon>
        <taxon>Hyaloscypha</taxon>
        <taxon>Hyaloscypha variabilis</taxon>
    </lineage>
</organism>
<comment type="cofactor">
    <cofactor evidence="11">
        <name>Ca(2+)</name>
        <dbReference type="ChEBI" id="CHEBI:29108"/>
    </cofactor>
    <text evidence="11">Binds 1 Ca(2+) ion per subunit.</text>
</comment>
<evidence type="ECO:0000313" key="14">
    <source>
        <dbReference type="EMBL" id="PMD46727.1"/>
    </source>
</evidence>
<keyword evidence="9 11" id="KW-0106">Calcium</keyword>
<protein>
    <recommendedName>
        <fullName evidence="4">tripeptidyl-peptidase II</fullName>
        <ecNumber evidence="4">3.4.14.10</ecNumber>
    </recommendedName>
</protein>
<evidence type="ECO:0000313" key="15">
    <source>
        <dbReference type="Proteomes" id="UP000235786"/>
    </source>
</evidence>
<gene>
    <name evidence="14" type="ORF">L207DRAFT_551726</name>
</gene>
<dbReference type="Pfam" id="PF09286">
    <property type="entry name" value="Pro-kuma_activ"/>
    <property type="match status" value="1"/>
</dbReference>
<keyword evidence="5 11" id="KW-0645">Protease</keyword>
<evidence type="ECO:0000256" key="11">
    <source>
        <dbReference type="PROSITE-ProRule" id="PRU01032"/>
    </source>
</evidence>
<dbReference type="SUPFAM" id="SSF54897">
    <property type="entry name" value="Protease propeptides/inhibitors"/>
    <property type="match status" value="1"/>
</dbReference>
<dbReference type="CDD" id="cd04056">
    <property type="entry name" value="Peptidases_S53"/>
    <property type="match status" value="1"/>
</dbReference>
<sequence length="584" mass="63255">MKSSILFLVSTFAASVIAAPASSYTIHERRNGQSASKWAKRDEPLDRRAIVPVKIALTQRNLDNGHDWLMDVSDPSSENYGKHWTTEKVAETFAAEETTITTVTSWLTSSGISEDRITVSSSKSWIRMDLTIAEAESLLKTEYKMFEHTETSKRSLAVDEYSIPAHVSRHVDFITPTVQHLTATRQFKPSKPARKSEAAKVQELDSSVTWDLSNCGHNITRACIQALYNMPNGTHSQSTLAVVELNDQVFNPTDLSDYMKTFVTDTEVPDATLFVMSDTTFNTTGETSEDKTGEGNLDVMLTYGLVYPQPIMYYQIGDFDLWFDAVDKTDCNKSDGFTCGGTALAQVISISWGWAEDVGDASNIRLCNEFMKLGLLGTTILFSSGDNGVGQDNGTFWVSAPAACPYVTAVGSTEIPSGGSINSTEQATTAFASGGGFSNQWALPKYQETAMANYYANYAPSYTSAQYNNTQQVRGYPDIAANGNNIVIYEQGGLVLEDGTSASAPIVASLISLINEERLAAGKSTVGFINPVLYANPDAMNDIVTGSNPGAGTDGFECVPGWDPVSGLGTPDYGKLLSVFMALN</sequence>
<evidence type="ECO:0000256" key="6">
    <source>
        <dbReference type="ARBA" id="ARBA00022723"/>
    </source>
</evidence>
<dbReference type="Pfam" id="PF00082">
    <property type="entry name" value="Peptidase_S8"/>
    <property type="match status" value="1"/>
</dbReference>
<comment type="catalytic activity">
    <reaction evidence="1">
        <text>Release of an N-terminal tripeptide from a polypeptide.</text>
        <dbReference type="EC" id="3.4.14.10"/>
    </reaction>
</comment>
<dbReference type="EMBL" id="KZ613939">
    <property type="protein sequence ID" value="PMD46727.1"/>
    <property type="molecule type" value="Genomic_DNA"/>
</dbReference>
<dbReference type="PANTHER" id="PTHR14218:SF19">
    <property type="entry name" value="SERINE PROTEASE AORO, PUTATIVE (AFU_ORTHOLOGUE AFUA_6G10250)-RELATED"/>
    <property type="match status" value="1"/>
</dbReference>
<evidence type="ECO:0000259" key="13">
    <source>
        <dbReference type="PROSITE" id="PS51695"/>
    </source>
</evidence>
<evidence type="ECO:0000256" key="4">
    <source>
        <dbReference type="ARBA" id="ARBA00012462"/>
    </source>
</evidence>
<evidence type="ECO:0000256" key="12">
    <source>
        <dbReference type="SAM" id="SignalP"/>
    </source>
</evidence>
<keyword evidence="7 11" id="KW-0378">Hydrolase</keyword>
<evidence type="ECO:0000256" key="8">
    <source>
        <dbReference type="ARBA" id="ARBA00022825"/>
    </source>
</evidence>
<evidence type="ECO:0000256" key="7">
    <source>
        <dbReference type="ARBA" id="ARBA00022801"/>
    </source>
</evidence>
<evidence type="ECO:0000256" key="10">
    <source>
        <dbReference type="ARBA" id="ARBA00023145"/>
    </source>
</evidence>
<keyword evidence="15" id="KW-1185">Reference proteome</keyword>
<feature type="active site" description="Charge relay system" evidence="11">
    <location>
        <position position="294"/>
    </location>
</feature>
<reference evidence="14 15" key="1">
    <citation type="submission" date="2016-04" db="EMBL/GenBank/DDBJ databases">
        <title>A degradative enzymes factory behind the ericoid mycorrhizal symbiosis.</title>
        <authorList>
            <consortium name="DOE Joint Genome Institute"/>
            <person name="Martino E."/>
            <person name="Morin E."/>
            <person name="Grelet G."/>
            <person name="Kuo A."/>
            <person name="Kohler A."/>
            <person name="Daghino S."/>
            <person name="Barry K."/>
            <person name="Choi C."/>
            <person name="Cichocki N."/>
            <person name="Clum A."/>
            <person name="Copeland A."/>
            <person name="Hainaut M."/>
            <person name="Haridas S."/>
            <person name="Labutti K."/>
            <person name="Lindquist E."/>
            <person name="Lipzen A."/>
            <person name="Khouja H.-R."/>
            <person name="Murat C."/>
            <person name="Ohm R."/>
            <person name="Olson A."/>
            <person name="Spatafora J."/>
            <person name="Veneault-Fourrey C."/>
            <person name="Henrissat B."/>
            <person name="Grigoriev I."/>
            <person name="Martin F."/>
            <person name="Perotto S."/>
        </authorList>
    </citation>
    <scope>NUCLEOTIDE SEQUENCE [LARGE SCALE GENOMIC DNA]</scope>
    <source>
        <strain evidence="14 15">F</strain>
    </source>
</reference>
<dbReference type="SMART" id="SM00944">
    <property type="entry name" value="Pro-kuma_activ"/>
    <property type="match status" value="1"/>
</dbReference>
<dbReference type="InterPro" id="IPR015366">
    <property type="entry name" value="S53_propep"/>
</dbReference>
<dbReference type="PROSITE" id="PS51695">
    <property type="entry name" value="SEDOLISIN"/>
    <property type="match status" value="1"/>
</dbReference>
<comment type="function">
    <text evidence="2">Secreted tripeptidyl-peptidase which degrades proteins at acidic pHs and is involved in virulence.</text>
</comment>
<dbReference type="InterPro" id="IPR000209">
    <property type="entry name" value="Peptidase_S8/S53_dom"/>
</dbReference>